<keyword evidence="5 8" id="KW-0812">Transmembrane</keyword>
<proteinExistence type="inferred from homology"/>
<evidence type="ECO:0000256" key="4">
    <source>
        <dbReference type="ARBA" id="ARBA00022475"/>
    </source>
</evidence>
<feature type="transmembrane region" description="Helical" evidence="8">
    <location>
        <begin position="155"/>
        <end position="177"/>
    </location>
</feature>
<keyword evidence="4" id="KW-1003">Cell membrane</keyword>
<dbReference type="PANTHER" id="PTHR21716">
    <property type="entry name" value="TRANSMEMBRANE PROTEIN"/>
    <property type="match status" value="1"/>
</dbReference>
<keyword evidence="7 8" id="KW-0472">Membrane</keyword>
<organism evidence="9 10">
    <name type="scientific">Halobacillus naozhouensis</name>
    <dbReference type="NCBI Taxonomy" id="554880"/>
    <lineage>
        <taxon>Bacteria</taxon>
        <taxon>Bacillati</taxon>
        <taxon>Bacillota</taxon>
        <taxon>Bacilli</taxon>
        <taxon>Bacillales</taxon>
        <taxon>Bacillaceae</taxon>
        <taxon>Halobacillus</taxon>
    </lineage>
</organism>
<feature type="transmembrane region" description="Helical" evidence="8">
    <location>
        <begin position="311"/>
        <end position="341"/>
    </location>
</feature>
<keyword evidence="3" id="KW-0813">Transport</keyword>
<evidence type="ECO:0000256" key="7">
    <source>
        <dbReference type="ARBA" id="ARBA00023136"/>
    </source>
</evidence>
<feature type="transmembrane region" description="Helical" evidence="8">
    <location>
        <begin position="36"/>
        <end position="54"/>
    </location>
</feature>
<sequence>MWLRHPFFKYITAVILVLICIYFLHILHFFQPVQTIIGTLFYPILIAGFLFYLIRPFVRFLSKPRYIPEVAAILIVFVAIAGLLYAASIYLADTIQKQVSSISNLPEKLKETAQQTGQVIQSNNLGILSVGELRQKFSSLFGSFVQQISDHLTEVVSTIASAATVLVIIPFVLFYFLKDGDRLIPFLLRAIPEKHRREGKNLLKNIDQTLAAYIIGQITVAVVDGVLMYIGYLLIGLDYALVLAIFVMITAVVPFFGPILGAIPALLVALTQDPVMAVYVLITLVVVQQLEGNLVAPVVLGNRLNLHPLTIILLLVVAAALYGFIGMVIAVPLYSVLKVILKNLVKFLRLRFQE</sequence>
<evidence type="ECO:0000256" key="8">
    <source>
        <dbReference type="SAM" id="Phobius"/>
    </source>
</evidence>
<evidence type="ECO:0000313" key="9">
    <source>
        <dbReference type="EMBL" id="WFT75451.1"/>
    </source>
</evidence>
<dbReference type="EMBL" id="CP121671">
    <property type="protein sequence ID" value="WFT75451.1"/>
    <property type="molecule type" value="Genomic_DNA"/>
</dbReference>
<reference evidence="9 10" key="1">
    <citation type="submission" date="2023-04" db="EMBL/GenBank/DDBJ databases">
        <title>Genome sequence of Halobacillus naozhouensis KACC 21980.</title>
        <authorList>
            <person name="Kim S."/>
            <person name="Heo J."/>
            <person name="Kwon S.-W."/>
        </authorList>
    </citation>
    <scope>NUCLEOTIDE SEQUENCE [LARGE SCALE GENOMIC DNA]</scope>
    <source>
        <strain evidence="9 10">KCTC 13234</strain>
    </source>
</reference>
<dbReference type="Pfam" id="PF01594">
    <property type="entry name" value="AI-2E_transport"/>
    <property type="match status" value="1"/>
</dbReference>
<evidence type="ECO:0000256" key="6">
    <source>
        <dbReference type="ARBA" id="ARBA00022989"/>
    </source>
</evidence>
<dbReference type="PANTHER" id="PTHR21716:SF53">
    <property type="entry name" value="PERMEASE PERM-RELATED"/>
    <property type="match status" value="1"/>
</dbReference>
<feature type="transmembrane region" description="Helical" evidence="8">
    <location>
        <begin position="277"/>
        <end position="299"/>
    </location>
</feature>
<comment type="subcellular location">
    <subcellularLocation>
        <location evidence="1">Cell membrane</location>
        <topology evidence="1">Multi-pass membrane protein</topology>
    </subcellularLocation>
</comment>
<gene>
    <name evidence="9" type="ORF">P9989_03365</name>
</gene>
<dbReference type="Proteomes" id="UP001221597">
    <property type="component" value="Chromosome"/>
</dbReference>
<evidence type="ECO:0000256" key="5">
    <source>
        <dbReference type="ARBA" id="ARBA00022692"/>
    </source>
</evidence>
<dbReference type="RefSeq" id="WP_283077417.1">
    <property type="nucleotide sequence ID" value="NZ_CP121671.1"/>
</dbReference>
<comment type="similarity">
    <text evidence="2">Belongs to the autoinducer-2 exporter (AI-2E) (TC 2.A.86) family.</text>
</comment>
<keyword evidence="6 8" id="KW-1133">Transmembrane helix</keyword>
<evidence type="ECO:0000256" key="2">
    <source>
        <dbReference type="ARBA" id="ARBA00009773"/>
    </source>
</evidence>
<feature type="transmembrane region" description="Helical" evidence="8">
    <location>
        <begin position="210"/>
        <end position="235"/>
    </location>
</feature>
<evidence type="ECO:0000256" key="3">
    <source>
        <dbReference type="ARBA" id="ARBA00022448"/>
    </source>
</evidence>
<name>A0ABY8J057_9BACI</name>
<evidence type="ECO:0000313" key="10">
    <source>
        <dbReference type="Proteomes" id="UP001221597"/>
    </source>
</evidence>
<dbReference type="InterPro" id="IPR002549">
    <property type="entry name" value="AI-2E-like"/>
</dbReference>
<keyword evidence="10" id="KW-1185">Reference proteome</keyword>
<feature type="transmembrane region" description="Helical" evidence="8">
    <location>
        <begin position="66"/>
        <end position="91"/>
    </location>
</feature>
<feature type="transmembrane region" description="Helical" evidence="8">
    <location>
        <begin position="7"/>
        <end position="30"/>
    </location>
</feature>
<accession>A0ABY8J057</accession>
<protein>
    <submittedName>
        <fullName evidence="9">AI-2E family transporter</fullName>
    </submittedName>
</protein>
<feature type="transmembrane region" description="Helical" evidence="8">
    <location>
        <begin position="241"/>
        <end position="270"/>
    </location>
</feature>
<evidence type="ECO:0000256" key="1">
    <source>
        <dbReference type="ARBA" id="ARBA00004651"/>
    </source>
</evidence>